<keyword evidence="3 4" id="KW-0408">Iron</keyword>
<organism evidence="6 7">
    <name type="scientific">Rhizopus delemar</name>
    <dbReference type="NCBI Taxonomy" id="936053"/>
    <lineage>
        <taxon>Eukaryota</taxon>
        <taxon>Fungi</taxon>
        <taxon>Fungi incertae sedis</taxon>
        <taxon>Mucoromycota</taxon>
        <taxon>Mucoromycotina</taxon>
        <taxon>Mucoromycetes</taxon>
        <taxon>Mucorales</taxon>
        <taxon>Mucorineae</taxon>
        <taxon>Rhizopodaceae</taxon>
        <taxon>Rhizopus</taxon>
    </lineage>
</organism>
<dbReference type="EMBL" id="JAANIU010002626">
    <property type="protein sequence ID" value="KAG1564454.1"/>
    <property type="molecule type" value="Genomic_DNA"/>
</dbReference>
<dbReference type="InterPro" id="IPR050364">
    <property type="entry name" value="Cytochrome_P450_fung"/>
</dbReference>
<dbReference type="GO" id="GO:0020037">
    <property type="term" value="F:heme binding"/>
    <property type="evidence" value="ECO:0007669"/>
    <property type="project" value="InterPro"/>
</dbReference>
<keyword evidence="2 5" id="KW-0560">Oxidoreductase</keyword>
<dbReference type="InterPro" id="IPR036396">
    <property type="entry name" value="Cyt_P450_sf"/>
</dbReference>
<protein>
    <recommendedName>
        <fullName evidence="8">Cytochrome P450</fullName>
    </recommendedName>
</protein>
<dbReference type="PROSITE" id="PS00086">
    <property type="entry name" value="CYTOCHROME_P450"/>
    <property type="match status" value="1"/>
</dbReference>
<feature type="binding site" description="axial binding residue" evidence="4">
    <location>
        <position position="455"/>
    </location>
    <ligand>
        <name>heme</name>
        <dbReference type="ChEBI" id="CHEBI:30413"/>
    </ligand>
    <ligandPart>
        <name>Fe</name>
        <dbReference type="ChEBI" id="CHEBI:18248"/>
    </ligandPart>
</feature>
<evidence type="ECO:0000256" key="1">
    <source>
        <dbReference type="ARBA" id="ARBA00022723"/>
    </source>
</evidence>
<dbReference type="GO" id="GO:0004497">
    <property type="term" value="F:monooxygenase activity"/>
    <property type="evidence" value="ECO:0007669"/>
    <property type="project" value="UniProtKB-KW"/>
</dbReference>
<dbReference type="PANTHER" id="PTHR46300">
    <property type="entry name" value="P450, PUTATIVE (EUROFUNG)-RELATED-RELATED"/>
    <property type="match status" value="1"/>
</dbReference>
<keyword evidence="4 5" id="KW-0349">Heme</keyword>
<dbReference type="PANTHER" id="PTHR46300:SF11">
    <property type="entry name" value="OXIDOREDUCTASE, PUTATIVE-RELATED"/>
    <property type="match status" value="1"/>
</dbReference>
<keyword evidence="7" id="KW-1185">Reference proteome</keyword>
<evidence type="ECO:0000313" key="7">
    <source>
        <dbReference type="Proteomes" id="UP000740926"/>
    </source>
</evidence>
<dbReference type="InterPro" id="IPR002401">
    <property type="entry name" value="Cyt_P450_E_grp-I"/>
</dbReference>
<accession>A0A9P6YTU1</accession>
<dbReference type="InterPro" id="IPR017972">
    <property type="entry name" value="Cyt_P450_CS"/>
</dbReference>
<dbReference type="AlphaFoldDB" id="A0A9P6YTU1"/>
<dbReference type="PRINTS" id="PR00463">
    <property type="entry name" value="EP450I"/>
</dbReference>
<comment type="similarity">
    <text evidence="5">Belongs to the cytochrome P450 family.</text>
</comment>
<evidence type="ECO:0000256" key="4">
    <source>
        <dbReference type="PIRSR" id="PIRSR602401-1"/>
    </source>
</evidence>
<evidence type="ECO:0000256" key="2">
    <source>
        <dbReference type="ARBA" id="ARBA00023002"/>
    </source>
</evidence>
<dbReference type="Proteomes" id="UP000740926">
    <property type="component" value="Unassembled WGS sequence"/>
</dbReference>
<keyword evidence="5" id="KW-0503">Monooxygenase</keyword>
<dbReference type="Gene3D" id="1.10.630.10">
    <property type="entry name" value="Cytochrome P450"/>
    <property type="match status" value="1"/>
</dbReference>
<dbReference type="SUPFAM" id="SSF48264">
    <property type="entry name" value="Cytochrome P450"/>
    <property type="match status" value="1"/>
</dbReference>
<proteinExistence type="inferred from homology"/>
<name>A0A9P6YTU1_9FUNG</name>
<dbReference type="GO" id="GO:0005506">
    <property type="term" value="F:iron ion binding"/>
    <property type="evidence" value="ECO:0007669"/>
    <property type="project" value="InterPro"/>
</dbReference>
<evidence type="ECO:0000256" key="5">
    <source>
        <dbReference type="RuleBase" id="RU000461"/>
    </source>
</evidence>
<evidence type="ECO:0008006" key="8">
    <source>
        <dbReference type="Google" id="ProtNLM"/>
    </source>
</evidence>
<evidence type="ECO:0000313" key="6">
    <source>
        <dbReference type="EMBL" id="KAG1564454.1"/>
    </source>
</evidence>
<dbReference type="PRINTS" id="PR00385">
    <property type="entry name" value="P450"/>
</dbReference>
<sequence>MDLQKLIEKLDRKQTTTILSSAILTVAATWFILKRRNKKRESTGIKEIPTPEGEYFYFGHLPLLISNPSAQITEWHRKLGPIFRIKMGVQNWMFISHPVLAHDIFVTRGTSTSGRPYVTFGNGVHGEGNRGVIFADYGKSWKNTRTAVLNILSPKSVDTLQPILERETALGVKLMMQQEEISPLSYTRLMGLNVAIATIFGLHGAQSTTDPIYREVIGNMENTFEFVGATRDIQSFLPAFAFVDFLLKSKKKMVNFVNNQSRPLYRRLIKMARENKQPCLINKLDEIKESLGIDEQNILVLTKDELVVASVDTTSLAMAWTMALLCRYPEHQKKVIENLDMFVQSQNRLPLFEDRHQLPYLVAFIKESLRYRSSAHIGLPHKVTEDIVYGDYVIPKDTILFNNGHSSNHDPDFFTDPHLFQPERYLNDTRSIYASSNSAIQQRELFSFGWGRRICPGIYLAENELFNLLVRLLSQCTVEPILVDGKKVYPDLDTFVDGGGTVSPTDYKIRLVPKV</sequence>
<comment type="cofactor">
    <cofactor evidence="4">
        <name>heme</name>
        <dbReference type="ChEBI" id="CHEBI:30413"/>
    </cofactor>
</comment>
<dbReference type="GO" id="GO:0016705">
    <property type="term" value="F:oxidoreductase activity, acting on paired donors, with incorporation or reduction of molecular oxygen"/>
    <property type="evidence" value="ECO:0007669"/>
    <property type="project" value="InterPro"/>
</dbReference>
<dbReference type="InterPro" id="IPR001128">
    <property type="entry name" value="Cyt_P450"/>
</dbReference>
<evidence type="ECO:0000256" key="3">
    <source>
        <dbReference type="ARBA" id="ARBA00023004"/>
    </source>
</evidence>
<comment type="caution">
    <text evidence="6">The sequence shown here is derived from an EMBL/GenBank/DDBJ whole genome shotgun (WGS) entry which is preliminary data.</text>
</comment>
<reference evidence="6 7" key="1">
    <citation type="journal article" date="2020" name="Microb. Genom.">
        <title>Genetic diversity of clinical and environmental Mucorales isolates obtained from an investigation of mucormycosis cases among solid organ transplant recipients.</title>
        <authorList>
            <person name="Nguyen M.H."/>
            <person name="Kaul D."/>
            <person name="Muto C."/>
            <person name="Cheng S.J."/>
            <person name="Richter R.A."/>
            <person name="Bruno V.M."/>
            <person name="Liu G."/>
            <person name="Beyhan S."/>
            <person name="Sundermann A.J."/>
            <person name="Mounaud S."/>
            <person name="Pasculle A.W."/>
            <person name="Nierman W.C."/>
            <person name="Driscoll E."/>
            <person name="Cumbie R."/>
            <person name="Clancy C.J."/>
            <person name="Dupont C.L."/>
        </authorList>
    </citation>
    <scope>NUCLEOTIDE SEQUENCE [LARGE SCALE GENOMIC DNA]</scope>
    <source>
        <strain evidence="6 7">GL24</strain>
    </source>
</reference>
<keyword evidence="1 4" id="KW-0479">Metal-binding</keyword>
<dbReference type="Pfam" id="PF00067">
    <property type="entry name" value="p450"/>
    <property type="match status" value="1"/>
</dbReference>
<gene>
    <name evidence="6" type="ORF">G6F50_011012</name>
</gene>